<feature type="domain" description="OVATE" evidence="8">
    <location>
        <begin position="96"/>
        <end position="155"/>
    </location>
</feature>
<evidence type="ECO:0000256" key="2">
    <source>
        <dbReference type="ARBA" id="ARBA00022491"/>
    </source>
</evidence>
<reference evidence="9" key="1">
    <citation type="submission" date="2018-01" db="EMBL/GenBank/DDBJ databases">
        <authorList>
            <person name="Mao J.F."/>
        </authorList>
    </citation>
    <scope>NUCLEOTIDE SEQUENCE</scope>
    <source>
        <strain evidence="9">Huo1</strain>
        <tissue evidence="9">Leaf</tissue>
    </source>
</reference>
<dbReference type="PROSITE" id="PS51257">
    <property type="entry name" value="PROKAR_LIPOPROTEIN"/>
    <property type="match status" value="1"/>
</dbReference>
<feature type="compositionally biased region" description="Polar residues" evidence="7">
    <location>
        <begin position="32"/>
        <end position="46"/>
    </location>
</feature>
<dbReference type="GO" id="GO:0045892">
    <property type="term" value="P:negative regulation of DNA-templated transcription"/>
    <property type="evidence" value="ECO:0007669"/>
    <property type="project" value="UniProtKB-UniRule"/>
</dbReference>
<feature type="region of interest" description="Disordered" evidence="7">
    <location>
        <begin position="15"/>
        <end position="85"/>
    </location>
</feature>
<organism evidence="9">
    <name type="scientific">Salvia splendens</name>
    <name type="common">Scarlet sage</name>
    <dbReference type="NCBI Taxonomy" id="180675"/>
    <lineage>
        <taxon>Eukaryota</taxon>
        <taxon>Viridiplantae</taxon>
        <taxon>Streptophyta</taxon>
        <taxon>Embryophyta</taxon>
        <taxon>Tracheophyta</taxon>
        <taxon>Spermatophyta</taxon>
        <taxon>Magnoliopsida</taxon>
        <taxon>eudicotyledons</taxon>
        <taxon>Gunneridae</taxon>
        <taxon>Pentapetalae</taxon>
        <taxon>asterids</taxon>
        <taxon>lamiids</taxon>
        <taxon>Lamiales</taxon>
        <taxon>Lamiaceae</taxon>
        <taxon>Nepetoideae</taxon>
        <taxon>Mentheae</taxon>
        <taxon>Salviinae</taxon>
        <taxon>Salvia</taxon>
        <taxon>Salvia subgen. Calosphace</taxon>
        <taxon>core Calosphace</taxon>
    </lineage>
</organism>
<dbReference type="PROSITE" id="PS51754">
    <property type="entry name" value="OVATE"/>
    <property type="match status" value="1"/>
</dbReference>
<evidence type="ECO:0000313" key="10">
    <source>
        <dbReference type="Proteomes" id="UP000298416"/>
    </source>
</evidence>
<dbReference type="PANTHER" id="PTHR33057">
    <property type="entry name" value="TRANSCRIPTION REPRESSOR OFP7-RELATED"/>
    <property type="match status" value="1"/>
</dbReference>
<dbReference type="Proteomes" id="UP000298416">
    <property type="component" value="Unassembled WGS sequence"/>
</dbReference>
<dbReference type="AlphaFoldDB" id="A0A8X8YJZ0"/>
<dbReference type="InterPro" id="IPR038933">
    <property type="entry name" value="Ovate"/>
</dbReference>
<keyword evidence="10" id="KW-1185">Reference proteome</keyword>
<protein>
    <recommendedName>
        <fullName evidence="6">Transcription repressor</fullName>
    </recommendedName>
    <alternativeName>
        <fullName evidence="6">Ovate family protein</fullName>
    </alternativeName>
</protein>
<dbReference type="Pfam" id="PF04844">
    <property type="entry name" value="Ovate"/>
    <property type="match status" value="1"/>
</dbReference>
<evidence type="ECO:0000256" key="5">
    <source>
        <dbReference type="ARBA" id="ARBA00023242"/>
    </source>
</evidence>
<dbReference type="PANTHER" id="PTHR33057:SF70">
    <property type="entry name" value="TRANSCRIPTION REPRESSOR-RELATED"/>
    <property type="match status" value="1"/>
</dbReference>
<keyword evidence="5 6" id="KW-0539">Nucleus</keyword>
<evidence type="ECO:0000313" key="9">
    <source>
        <dbReference type="EMBL" id="KAG6433120.1"/>
    </source>
</evidence>
<dbReference type="InterPro" id="IPR006458">
    <property type="entry name" value="Ovate_C"/>
</dbReference>
<comment type="caution">
    <text evidence="9">The sequence shown here is derived from an EMBL/GenBank/DDBJ whole genome shotgun (WGS) entry which is preliminary data.</text>
</comment>
<proteinExistence type="predicted"/>
<evidence type="ECO:0000256" key="3">
    <source>
        <dbReference type="ARBA" id="ARBA00023015"/>
    </source>
</evidence>
<comment type="subcellular location">
    <subcellularLocation>
        <location evidence="1 6">Nucleus</location>
    </subcellularLocation>
</comment>
<dbReference type="NCBIfam" id="TIGR01568">
    <property type="entry name" value="A_thal_3678"/>
    <property type="match status" value="1"/>
</dbReference>
<sequence length="166" mass="18560">MSSNKIHKLKSIFTSNGGCGCRPKPADIIHPQSKSKLSDQKSTLLPSSSATSSESHRRRSAAEDDGWSSSTTFDSSPHRHTLFSNSCPKIQNSVAVVKDSDDPYQDFRQSMLQMILEKKIYSRNDLQQLLDCFLKLNSPRHHEVIVRALAEIWNGGKEEEAPPCSM</sequence>
<evidence type="ECO:0000259" key="8">
    <source>
        <dbReference type="PROSITE" id="PS51754"/>
    </source>
</evidence>
<evidence type="ECO:0000256" key="4">
    <source>
        <dbReference type="ARBA" id="ARBA00023163"/>
    </source>
</evidence>
<evidence type="ECO:0000256" key="7">
    <source>
        <dbReference type="SAM" id="MobiDB-lite"/>
    </source>
</evidence>
<keyword evidence="3 6" id="KW-0805">Transcription regulation</keyword>
<evidence type="ECO:0000256" key="1">
    <source>
        <dbReference type="ARBA" id="ARBA00004123"/>
    </source>
</evidence>
<dbReference type="EMBL" id="PNBA02000002">
    <property type="protein sequence ID" value="KAG6433120.1"/>
    <property type="molecule type" value="Genomic_DNA"/>
</dbReference>
<accession>A0A8X8YJZ0</accession>
<keyword evidence="4 6" id="KW-0804">Transcription</keyword>
<reference evidence="9" key="2">
    <citation type="submission" date="2020-08" db="EMBL/GenBank/DDBJ databases">
        <title>Plant Genome Project.</title>
        <authorList>
            <person name="Zhang R.-G."/>
        </authorList>
    </citation>
    <scope>NUCLEOTIDE SEQUENCE</scope>
    <source>
        <strain evidence="9">Huo1</strain>
        <tissue evidence="9">Leaf</tissue>
    </source>
</reference>
<dbReference type="GO" id="GO:0005634">
    <property type="term" value="C:nucleus"/>
    <property type="evidence" value="ECO:0007669"/>
    <property type="project" value="UniProtKB-SubCell"/>
</dbReference>
<name>A0A8X8YJZ0_SALSN</name>
<comment type="function">
    <text evidence="6">Transcriptional repressor that regulates multiple aspects of plant growth and development.</text>
</comment>
<dbReference type="OrthoDB" id="1928390at2759"/>
<evidence type="ECO:0000256" key="6">
    <source>
        <dbReference type="RuleBase" id="RU367028"/>
    </source>
</evidence>
<gene>
    <name evidence="9" type="ORF">SASPL_104727</name>
</gene>
<keyword evidence="2 6" id="KW-0678">Repressor</keyword>